<gene>
    <name evidence="7" type="ORF">D777_00542</name>
</gene>
<protein>
    <recommendedName>
        <fullName evidence="6">Translocation and assembly module TamB C-terminal domain-containing protein</fullName>
    </recommendedName>
</protein>
<keyword evidence="4 5" id="KW-0472">Membrane</keyword>
<dbReference type="InterPro" id="IPR007452">
    <property type="entry name" value="TamB_C"/>
</dbReference>
<dbReference type="GO" id="GO:0097347">
    <property type="term" value="C:TAM protein secretion complex"/>
    <property type="evidence" value="ECO:0007669"/>
    <property type="project" value="TreeGrafter"/>
</dbReference>
<keyword evidence="3 5" id="KW-1133">Transmembrane helix</keyword>
<evidence type="ECO:0000256" key="1">
    <source>
        <dbReference type="ARBA" id="ARBA00004167"/>
    </source>
</evidence>
<evidence type="ECO:0000256" key="5">
    <source>
        <dbReference type="SAM" id="Phobius"/>
    </source>
</evidence>
<evidence type="ECO:0000256" key="2">
    <source>
        <dbReference type="ARBA" id="ARBA00022692"/>
    </source>
</evidence>
<dbReference type="PANTHER" id="PTHR36985:SF1">
    <property type="entry name" value="TRANSLOCATION AND ASSEMBLY MODULE SUBUNIT TAMB"/>
    <property type="match status" value="1"/>
</dbReference>
<comment type="subcellular location">
    <subcellularLocation>
        <location evidence="1">Membrane</location>
        <topology evidence="1">Single-pass membrane protein</topology>
    </subcellularLocation>
</comment>
<feature type="transmembrane region" description="Helical" evidence="5">
    <location>
        <begin position="21"/>
        <end position="46"/>
    </location>
</feature>
<dbReference type="PATRIC" id="fig|1137280.3.peg.358"/>
<keyword evidence="2 5" id="KW-0812">Transmembrane</keyword>
<dbReference type="Pfam" id="PF04357">
    <property type="entry name" value="TamB"/>
    <property type="match status" value="1"/>
</dbReference>
<feature type="domain" description="Translocation and assembly module TamB C-terminal" evidence="6">
    <location>
        <begin position="928"/>
        <end position="1250"/>
    </location>
</feature>
<accession>A0A072NIJ5</accession>
<sequence length="1250" mass="134293">MSDTRQETQAEREPRKKSRWYRALFWLLALVVLVPVLLVSAVLLALRSQTGTAWVLEQVPGLDVSQGQGSLFGEWRAEQLRWHGYGVRVEVVSPYIDWSPSCLFQKKLCLESLRADSLAVQTQPSGAPESDQQGIDLPDLNLPLALRVSSVELGELVLNGAAIWDSFSLSAQGSGADWQLDHVSYQRDELGVTASGRVETRRDWPVELNVSANLPPPVGNHWNINLNLGGSIRDLRLSGHSQGYLEATFSGKTSPLDPQLPAELRITSEKFLAHDSLPATLELRNWTVNAKGSLEAGFRTRGNATLPGTEGPVDLSIQGLVTTSSARDVVLSLMEQTPDSDPGKMTLNGRITWQDGLEAGVDLSLRAFPWFTLLPDVDAPPVVLEKLNGTASWSAGNYHANLDAEVSGPQGPATLSTVIDGDLERTRLTDLSVTTGAGTMEGRGSVDFSGPLSWQAGLTLDEFNPGYWVPLLEAQLSGAVETRGSLGDGPVPDMSAAWDLSGQWRQKPAHAEGKLDASSGQWMLSDLSVSVGDNRLAGKGTFGDNLSGDVSVELPSPGDLLAGLSGNIKGNASISGTLEQPLGSLNLQGQGLGWQNRVEAGQLEVTADLKPGLRLVSRLQAENIEAGGQQLESLSLAVEGTQQQNALSLTAVHQDALLELALGGGFGAGWQSWNGRLVRGMIDVPAQNQRWDLEAPASLDYQAGGKFLFGAHCWRWNESSVCAGDQTLLPDPSIAYRISHFPTEALAPLLPETLKWKAWIDGDIEMVMTPDGPDGRLRLDAGKGDFRVLTDGEWQTLQHDALSAQLVLKPRNADLGVQLAGPDIGELSIDLTVDPQLPEKNVDGRFRLEGFDFSLIGQLAGLQEVAGDISGEGTITGPLMKPAIEGQIALSGGRVVDHRLPIPIEEAVASIDLNGYSADLSARIQSNARSQTILDGTFDWRDKPKARIRVSGNRVPFSLEPYARVELAPDLIIELADSDLSVSGEVKVPRGSIEIKGLPSQAVSVSDDEVIVGVAKEEPTIRTLNMDVTVVVGEDQVTFSAFGVQGDLEGTLRIGNDLETRGTLQLVDGQYEAFGQELELRRARLLFVGNLTQPYLDIEAVRTVDTVVAGIRLSGPVQSPSSEVFSNPDMPQTDALSYVILGRAPQSQGDEGQMSRAALSLGLTQASKVTGKVGEELGIQNLMLEAEGSGEQTSVVASGYLTDELSVRYGVGIFEPITTVALRYDLGRYFYLEAASGLAASLDIFYTRDF</sequence>
<organism evidence="7 8">
    <name type="scientific">Marinobacter nitratireducens</name>
    <dbReference type="NCBI Taxonomy" id="1137280"/>
    <lineage>
        <taxon>Bacteria</taxon>
        <taxon>Pseudomonadati</taxon>
        <taxon>Pseudomonadota</taxon>
        <taxon>Gammaproteobacteria</taxon>
        <taxon>Pseudomonadales</taxon>
        <taxon>Marinobacteraceae</taxon>
        <taxon>Marinobacter</taxon>
    </lineage>
</organism>
<dbReference type="GO" id="GO:0009306">
    <property type="term" value="P:protein secretion"/>
    <property type="evidence" value="ECO:0007669"/>
    <property type="project" value="InterPro"/>
</dbReference>
<proteinExistence type="predicted"/>
<dbReference type="PANTHER" id="PTHR36985">
    <property type="entry name" value="TRANSLOCATION AND ASSEMBLY MODULE SUBUNIT TAMB"/>
    <property type="match status" value="1"/>
</dbReference>
<evidence type="ECO:0000256" key="3">
    <source>
        <dbReference type="ARBA" id="ARBA00022989"/>
    </source>
</evidence>
<dbReference type="STRING" id="1137280.D777_00542"/>
<dbReference type="Proteomes" id="UP000035057">
    <property type="component" value="Unassembled WGS sequence"/>
</dbReference>
<keyword evidence="8" id="KW-1185">Reference proteome</keyword>
<evidence type="ECO:0000259" key="6">
    <source>
        <dbReference type="Pfam" id="PF04357"/>
    </source>
</evidence>
<dbReference type="RefSeq" id="WP_227501627.1">
    <property type="nucleotide sequence ID" value="NZ_ANIE01000002.1"/>
</dbReference>
<dbReference type="EMBL" id="ANIE01000002">
    <property type="protein sequence ID" value="KEF32980.1"/>
    <property type="molecule type" value="Genomic_DNA"/>
</dbReference>
<reference evidence="7 8" key="1">
    <citation type="submission" date="2012-12" db="EMBL/GenBank/DDBJ databases">
        <title>Genome assembly of Marinobacter sp. AK21.</title>
        <authorList>
            <person name="Khatri I."/>
            <person name="Kumar R."/>
            <person name="Vaidya B."/>
            <person name="Subramanian S."/>
            <person name="Pinnaka A."/>
        </authorList>
    </citation>
    <scope>NUCLEOTIDE SEQUENCE [LARGE SCALE GENOMIC DNA]</scope>
    <source>
        <strain evidence="7 8">AK21</strain>
    </source>
</reference>
<dbReference type="AlphaFoldDB" id="A0A072NIJ5"/>
<evidence type="ECO:0000256" key="4">
    <source>
        <dbReference type="ARBA" id="ARBA00023136"/>
    </source>
</evidence>
<evidence type="ECO:0000313" key="8">
    <source>
        <dbReference type="Proteomes" id="UP000035057"/>
    </source>
</evidence>
<evidence type="ECO:0000313" key="7">
    <source>
        <dbReference type="EMBL" id="KEF32980.1"/>
    </source>
</evidence>
<comment type="caution">
    <text evidence="7">The sequence shown here is derived from an EMBL/GenBank/DDBJ whole genome shotgun (WGS) entry which is preliminary data.</text>
</comment>
<dbReference type="GO" id="GO:0005886">
    <property type="term" value="C:plasma membrane"/>
    <property type="evidence" value="ECO:0007669"/>
    <property type="project" value="InterPro"/>
</dbReference>
<name>A0A072NIJ5_9GAMM</name>